<comment type="caution">
    <text evidence="2">The sequence shown here is derived from an EMBL/GenBank/DDBJ whole genome shotgun (WGS) entry which is preliminary data.</text>
</comment>
<evidence type="ECO:0008006" key="4">
    <source>
        <dbReference type="Google" id="ProtNLM"/>
    </source>
</evidence>
<keyword evidence="1" id="KW-1133">Transmembrane helix</keyword>
<keyword evidence="1" id="KW-0812">Transmembrane</keyword>
<accession>A0ABR7ZA38</accession>
<evidence type="ECO:0000313" key="3">
    <source>
        <dbReference type="Proteomes" id="UP000805841"/>
    </source>
</evidence>
<protein>
    <recommendedName>
        <fullName evidence="4">DUF2946 domain-containing protein</fullName>
    </recommendedName>
</protein>
<evidence type="ECO:0000313" key="2">
    <source>
        <dbReference type="EMBL" id="MBD1602242.1"/>
    </source>
</evidence>
<sequence>MFTARRIRARVAWLLFTLVLLNGLACSFGHGQMMAAQPAKAPMAMMQHNDQGLAGMHKPAPMQGMKTPFEDCFFAGSVPLALLVFAALGWLLRTPQQCPPHA</sequence>
<organism evidence="2 3">
    <name type="scientific">Pseudomonas typographi</name>
    <dbReference type="NCBI Taxonomy" id="2715964"/>
    <lineage>
        <taxon>Bacteria</taxon>
        <taxon>Pseudomonadati</taxon>
        <taxon>Pseudomonadota</taxon>
        <taxon>Gammaproteobacteria</taxon>
        <taxon>Pseudomonadales</taxon>
        <taxon>Pseudomonadaceae</taxon>
        <taxon>Pseudomonas</taxon>
    </lineage>
</organism>
<dbReference type="EMBL" id="JAAOCA010000059">
    <property type="protein sequence ID" value="MBD1602242.1"/>
    <property type="molecule type" value="Genomic_DNA"/>
</dbReference>
<dbReference type="RefSeq" id="WP_190426973.1">
    <property type="nucleotide sequence ID" value="NZ_JAAOCA010000059.1"/>
</dbReference>
<keyword evidence="1" id="KW-0472">Membrane</keyword>
<evidence type="ECO:0000256" key="1">
    <source>
        <dbReference type="SAM" id="Phobius"/>
    </source>
</evidence>
<feature type="transmembrane region" description="Helical" evidence="1">
    <location>
        <begin position="73"/>
        <end position="92"/>
    </location>
</feature>
<proteinExistence type="predicted"/>
<reference evidence="2 3" key="1">
    <citation type="journal article" date="2020" name="Insects">
        <title>Bacteria Belonging to Pseudomonas typographi sp. nov. from the Bark Beetle Ips typographus Have Genomic Potential to Aid in the Host Ecology.</title>
        <authorList>
            <person name="Peral-Aranega E."/>
            <person name="Saati-Santamaria Z."/>
            <person name="Kolarik M."/>
            <person name="Rivas R."/>
            <person name="Garcia-Fraile P."/>
        </authorList>
    </citation>
    <scope>NUCLEOTIDE SEQUENCE [LARGE SCALE GENOMIC DNA]</scope>
    <source>
        <strain evidence="2 3">CA3A</strain>
    </source>
</reference>
<name>A0ABR7ZA38_9PSED</name>
<dbReference type="Proteomes" id="UP000805841">
    <property type="component" value="Unassembled WGS sequence"/>
</dbReference>
<gene>
    <name evidence="2" type="ORF">HAQ05_26545</name>
</gene>
<keyword evidence="3" id="KW-1185">Reference proteome</keyword>
<feature type="non-terminal residue" evidence="2">
    <location>
        <position position="102"/>
    </location>
</feature>